<name>A0A177KLB2_9BACI</name>
<comment type="caution">
    <text evidence="6">The sequence shown here is derived from an EMBL/GenBank/DDBJ whole genome shotgun (WGS) entry which is preliminary data.</text>
</comment>
<dbReference type="InterPro" id="IPR023052">
    <property type="entry name" value="Cell_div_SepF"/>
</dbReference>
<comment type="similarity">
    <text evidence="5">Belongs to the SepF family.</text>
</comment>
<sequence length="141" mass="16041">MGVKSKFKSFFLLDEEDYDMVEEDVYEEEHEQSTTRKKNVVSLKSAQKPAKVIMAEPRIFAEAQEIADHLKMKKAVIVNLQRIQTDQARRIVDFLGGTVYAIGGEIQQIGEKIFFCAPENVEISGSITQFGNNDHDKTGWQ</sequence>
<protein>
    <recommendedName>
        <fullName evidence="5">Cell division protein SepF</fullName>
    </recommendedName>
</protein>
<dbReference type="AlphaFoldDB" id="A0A177KLB2"/>
<dbReference type="GO" id="GO:0005737">
    <property type="term" value="C:cytoplasm"/>
    <property type="evidence" value="ECO:0007669"/>
    <property type="project" value="UniProtKB-SubCell"/>
</dbReference>
<reference evidence="6 7" key="1">
    <citation type="submission" date="2016-01" db="EMBL/GenBank/DDBJ databases">
        <title>Investigation of taxonomic status of Bacillus aminovorans.</title>
        <authorList>
            <person name="Verma A."/>
            <person name="Pal Y."/>
            <person name="Krishnamurthi S."/>
        </authorList>
    </citation>
    <scope>NUCLEOTIDE SEQUENCE [LARGE SCALE GENOMIC DNA]</scope>
    <source>
        <strain evidence="6 7">DSM 4337</strain>
    </source>
</reference>
<dbReference type="OrthoDB" id="9815206at2"/>
<keyword evidence="3 5" id="KW-0131">Cell cycle</keyword>
<gene>
    <name evidence="5" type="primary">sepF</name>
    <name evidence="6" type="ORF">AWH48_10470</name>
</gene>
<evidence type="ECO:0000256" key="4">
    <source>
        <dbReference type="ARBA" id="ARBA00044936"/>
    </source>
</evidence>
<dbReference type="Gene3D" id="3.30.110.150">
    <property type="entry name" value="SepF-like protein"/>
    <property type="match status" value="1"/>
</dbReference>
<keyword evidence="2 5" id="KW-0717">Septation</keyword>
<dbReference type="RefSeq" id="WP_018392278.1">
    <property type="nucleotide sequence ID" value="NZ_LQWZ01000035.1"/>
</dbReference>
<dbReference type="PANTHER" id="PTHR35798:SF1">
    <property type="entry name" value="CELL DIVISION PROTEIN SEPF"/>
    <property type="match status" value="1"/>
</dbReference>
<dbReference type="HAMAP" id="MF_01197">
    <property type="entry name" value="SepF"/>
    <property type="match status" value="1"/>
</dbReference>
<dbReference type="PANTHER" id="PTHR35798">
    <property type="entry name" value="CELL DIVISION PROTEIN SEPF"/>
    <property type="match status" value="1"/>
</dbReference>
<keyword evidence="5" id="KW-0963">Cytoplasm</keyword>
<evidence type="ECO:0000313" key="6">
    <source>
        <dbReference type="EMBL" id="OAH53695.1"/>
    </source>
</evidence>
<dbReference type="GO" id="GO:0043093">
    <property type="term" value="P:FtsZ-dependent cytokinesis"/>
    <property type="evidence" value="ECO:0007669"/>
    <property type="project" value="UniProtKB-UniRule"/>
</dbReference>
<dbReference type="Pfam" id="PF04472">
    <property type="entry name" value="SepF"/>
    <property type="match status" value="1"/>
</dbReference>
<dbReference type="InterPro" id="IPR007561">
    <property type="entry name" value="Cell_div_SepF/SepF-rel"/>
</dbReference>
<comment type="subcellular location">
    <subcellularLocation>
        <location evidence="5">Cytoplasm</location>
    </subcellularLocation>
    <text evidence="5">Localizes to the division site, in a FtsZ-dependent manner.</text>
</comment>
<organism evidence="6 7">
    <name type="scientific">Domibacillus aminovorans</name>
    <dbReference type="NCBI Taxonomy" id="29332"/>
    <lineage>
        <taxon>Bacteria</taxon>
        <taxon>Bacillati</taxon>
        <taxon>Bacillota</taxon>
        <taxon>Bacilli</taxon>
        <taxon>Bacillales</taxon>
        <taxon>Bacillaceae</taxon>
        <taxon>Domibacillus</taxon>
    </lineage>
</organism>
<evidence type="ECO:0000256" key="5">
    <source>
        <dbReference type="HAMAP-Rule" id="MF_01197"/>
    </source>
</evidence>
<dbReference type="InterPro" id="IPR038594">
    <property type="entry name" value="SepF-like_sf"/>
</dbReference>
<dbReference type="EMBL" id="LQWZ01000035">
    <property type="protein sequence ID" value="OAH53695.1"/>
    <property type="molecule type" value="Genomic_DNA"/>
</dbReference>
<evidence type="ECO:0000256" key="1">
    <source>
        <dbReference type="ARBA" id="ARBA00022618"/>
    </source>
</evidence>
<dbReference type="GO" id="GO:0000917">
    <property type="term" value="P:division septum assembly"/>
    <property type="evidence" value="ECO:0007669"/>
    <property type="project" value="UniProtKB-KW"/>
</dbReference>
<accession>A0A177KLB2</accession>
<comment type="function">
    <text evidence="4 5">Cell division protein that is part of the divisome complex and is recruited early to the Z-ring. Probably stimulates Z-ring formation, perhaps through the cross-linking of FtsZ protofilaments. Its function overlaps with FtsA.</text>
</comment>
<dbReference type="Proteomes" id="UP000077271">
    <property type="component" value="Unassembled WGS sequence"/>
</dbReference>
<keyword evidence="1 5" id="KW-0132">Cell division</keyword>
<evidence type="ECO:0000256" key="3">
    <source>
        <dbReference type="ARBA" id="ARBA00023306"/>
    </source>
</evidence>
<comment type="subunit">
    <text evidence="5">Homodimer. Interacts with FtsZ.</text>
</comment>
<proteinExistence type="inferred from homology"/>
<evidence type="ECO:0000256" key="2">
    <source>
        <dbReference type="ARBA" id="ARBA00023210"/>
    </source>
</evidence>
<evidence type="ECO:0000313" key="7">
    <source>
        <dbReference type="Proteomes" id="UP000077271"/>
    </source>
</evidence>